<evidence type="ECO:0000313" key="5">
    <source>
        <dbReference type="EMBL" id="RIA44295.1"/>
    </source>
</evidence>
<evidence type="ECO:0000256" key="3">
    <source>
        <dbReference type="ARBA" id="ARBA00048741"/>
    </source>
</evidence>
<keyword evidence="6" id="KW-1185">Reference proteome</keyword>
<reference evidence="5 6" key="1">
    <citation type="submission" date="2018-08" db="EMBL/GenBank/DDBJ databases">
        <title>Genomic Encyclopedia of Type Strains, Phase IV (KMG-IV): sequencing the most valuable type-strain genomes for metagenomic binning, comparative biology and taxonomic classification.</title>
        <authorList>
            <person name="Goeker M."/>
        </authorList>
    </citation>
    <scope>NUCLEOTIDE SEQUENCE [LARGE SCALE GENOMIC DNA]</scope>
    <source>
        <strain evidence="5 6">DSM 25527</strain>
    </source>
</reference>
<dbReference type="InterPro" id="IPR014729">
    <property type="entry name" value="Rossmann-like_a/b/a_fold"/>
</dbReference>
<dbReference type="OrthoDB" id="7053173at2"/>
<dbReference type="Proteomes" id="UP000266568">
    <property type="component" value="Unassembled WGS sequence"/>
</dbReference>
<dbReference type="PANTHER" id="PTHR43284">
    <property type="entry name" value="ASPARAGINE SYNTHETASE (GLUTAMINE-HYDROLYZING)"/>
    <property type="match status" value="1"/>
</dbReference>
<comment type="pathway">
    <text evidence="1">Amino-acid biosynthesis; L-asparagine biosynthesis; L-asparagine from L-aspartate (L-Gln route): step 1/1.</text>
</comment>
<dbReference type="InterPro" id="IPR051786">
    <property type="entry name" value="ASN_synthetase/amidase"/>
</dbReference>
<dbReference type="AlphaFoldDB" id="A0A397PAQ8"/>
<evidence type="ECO:0000259" key="4">
    <source>
        <dbReference type="Pfam" id="PF00733"/>
    </source>
</evidence>
<accession>A0A397PAQ8</accession>
<dbReference type="PANTHER" id="PTHR43284:SF1">
    <property type="entry name" value="ASPARAGINE SYNTHETASE"/>
    <property type="match status" value="1"/>
</dbReference>
<sequence length="575" mass="63152">MNTPRFVAWTHGREFQATRAELDGLPLIFEGDRMNVWGSEHFISIKDQGCLVGHLFTRSLPSRRITSFSKAEADRIIASKGASLIREYWGGYAAFLQTRLGVTRIVRDPSGTLPVYWRRVADEVVLAAELGRMPFRREDGLRVDSDALATFLWSPQFAGRQTCIAGVSELLPGFAIDFVAKQAIEKCLWSPWDYVGTCHRSAVDNAEMLRSIVLDTIRGWSSCFESILLGMSGGLDSTIVAAALANAGATTHGLTMFGPDHNGDERSYATIAADAFGISLRAEAYSDWPARLDTPVVSDSPRPFLAHFVQPIAHVRDQIFREKSLDAFFSGNGGDNVFCSLNSVTPIVDRILARNRPGAIIETFGDVARLTNADMFTIGRFVLARFAKRRRELTNGDASFLDPDRLARAAAHMSPHPWLEAKPGTLPGANVHIRKLRHALGNDGFHSRATHPPSIAPLLAQPIVELCLTIPSWQWVGGGVDRSVAHKAFSGLIPKALLERKSGGGPSGFVHQLYHQNEAVVLRRLQSGFLQEHGILSASGDALRSHVRAGYHSLNAQRLLALLAADTWANHWERG</sequence>
<dbReference type="GO" id="GO:0004066">
    <property type="term" value="F:asparagine synthase (glutamine-hydrolyzing) activity"/>
    <property type="evidence" value="ECO:0007669"/>
    <property type="project" value="UniProtKB-EC"/>
</dbReference>
<dbReference type="InterPro" id="IPR029055">
    <property type="entry name" value="Ntn_hydrolases_N"/>
</dbReference>
<name>A0A397PAQ8_9SPHN</name>
<dbReference type="GO" id="GO:0006529">
    <property type="term" value="P:asparagine biosynthetic process"/>
    <property type="evidence" value="ECO:0007669"/>
    <property type="project" value="InterPro"/>
</dbReference>
<dbReference type="EC" id="6.3.5.4" evidence="2"/>
<protein>
    <recommendedName>
        <fullName evidence="2">asparagine synthase (glutamine-hydrolyzing)</fullName>
        <ecNumber evidence="2">6.3.5.4</ecNumber>
    </recommendedName>
</protein>
<feature type="domain" description="Asparagine synthetase" evidence="4">
    <location>
        <begin position="231"/>
        <end position="569"/>
    </location>
</feature>
<dbReference type="Pfam" id="PF00733">
    <property type="entry name" value="Asn_synthase"/>
    <property type="match status" value="1"/>
</dbReference>
<proteinExistence type="predicted"/>
<gene>
    <name evidence="5" type="ORF">DFR49_2536</name>
</gene>
<dbReference type="Gene3D" id="3.40.50.620">
    <property type="entry name" value="HUPs"/>
    <property type="match status" value="1"/>
</dbReference>
<comment type="catalytic activity">
    <reaction evidence="3">
        <text>L-aspartate + L-glutamine + ATP + H2O = L-asparagine + L-glutamate + AMP + diphosphate + H(+)</text>
        <dbReference type="Rhea" id="RHEA:12228"/>
        <dbReference type="ChEBI" id="CHEBI:15377"/>
        <dbReference type="ChEBI" id="CHEBI:15378"/>
        <dbReference type="ChEBI" id="CHEBI:29985"/>
        <dbReference type="ChEBI" id="CHEBI:29991"/>
        <dbReference type="ChEBI" id="CHEBI:30616"/>
        <dbReference type="ChEBI" id="CHEBI:33019"/>
        <dbReference type="ChEBI" id="CHEBI:58048"/>
        <dbReference type="ChEBI" id="CHEBI:58359"/>
        <dbReference type="ChEBI" id="CHEBI:456215"/>
        <dbReference type="EC" id="6.3.5.4"/>
    </reaction>
</comment>
<evidence type="ECO:0000313" key="6">
    <source>
        <dbReference type="Proteomes" id="UP000266568"/>
    </source>
</evidence>
<comment type="caution">
    <text evidence="5">The sequence shown here is derived from an EMBL/GenBank/DDBJ whole genome shotgun (WGS) entry which is preliminary data.</text>
</comment>
<dbReference type="SUPFAM" id="SSF52402">
    <property type="entry name" value="Adenine nucleotide alpha hydrolases-like"/>
    <property type="match status" value="1"/>
</dbReference>
<dbReference type="InterPro" id="IPR001962">
    <property type="entry name" value="Asn_synthase"/>
</dbReference>
<organism evidence="5 6">
    <name type="scientific">Hephaestia caeni</name>
    <dbReference type="NCBI Taxonomy" id="645617"/>
    <lineage>
        <taxon>Bacteria</taxon>
        <taxon>Pseudomonadati</taxon>
        <taxon>Pseudomonadota</taxon>
        <taxon>Alphaproteobacteria</taxon>
        <taxon>Sphingomonadales</taxon>
        <taxon>Sphingomonadaceae</taxon>
        <taxon>Hephaestia</taxon>
    </lineage>
</organism>
<evidence type="ECO:0000256" key="2">
    <source>
        <dbReference type="ARBA" id="ARBA00012737"/>
    </source>
</evidence>
<dbReference type="SUPFAM" id="SSF56235">
    <property type="entry name" value="N-terminal nucleophile aminohydrolases (Ntn hydrolases)"/>
    <property type="match status" value="1"/>
</dbReference>
<dbReference type="EMBL" id="QXDC01000003">
    <property type="protein sequence ID" value="RIA44295.1"/>
    <property type="molecule type" value="Genomic_DNA"/>
</dbReference>
<evidence type="ECO:0000256" key="1">
    <source>
        <dbReference type="ARBA" id="ARBA00005187"/>
    </source>
</evidence>